<feature type="compositionally biased region" description="Polar residues" evidence="1">
    <location>
        <begin position="804"/>
        <end position="814"/>
    </location>
</feature>
<feature type="region of interest" description="Disordered" evidence="1">
    <location>
        <begin position="790"/>
        <end position="816"/>
    </location>
</feature>
<feature type="compositionally biased region" description="Basic and acidic residues" evidence="1">
    <location>
        <begin position="1023"/>
        <end position="1037"/>
    </location>
</feature>
<dbReference type="PANTHER" id="PTHR22437">
    <property type="entry name" value="WINGED HELIX DOMAIN-CONTAINING PROTEIN"/>
    <property type="match status" value="1"/>
</dbReference>
<dbReference type="GO" id="GO:0006357">
    <property type="term" value="P:regulation of transcription by RNA polymerase II"/>
    <property type="evidence" value="ECO:0007669"/>
    <property type="project" value="InterPro"/>
</dbReference>
<proteinExistence type="predicted"/>
<gene>
    <name evidence="3" type="primary">STOX1</name>
    <name evidence="3" type="ORF">N1851_023350</name>
</gene>
<evidence type="ECO:0000313" key="3">
    <source>
        <dbReference type="EMBL" id="KAK0139737.1"/>
    </source>
</evidence>
<evidence type="ECO:0000256" key="1">
    <source>
        <dbReference type="SAM" id="MobiDB-lite"/>
    </source>
</evidence>
<dbReference type="Pfam" id="PF10264">
    <property type="entry name" value="WHD_Storkhead"/>
    <property type="match status" value="1"/>
</dbReference>
<feature type="region of interest" description="Disordered" evidence="1">
    <location>
        <begin position="473"/>
        <end position="529"/>
    </location>
</feature>
<accession>A0AA47MG85</accession>
<feature type="compositionally biased region" description="Polar residues" evidence="1">
    <location>
        <begin position="579"/>
        <end position="590"/>
    </location>
</feature>
<organism evidence="3 4">
    <name type="scientific">Merluccius polli</name>
    <name type="common">Benguela hake</name>
    <name type="synonym">Merluccius cadenati</name>
    <dbReference type="NCBI Taxonomy" id="89951"/>
    <lineage>
        <taxon>Eukaryota</taxon>
        <taxon>Metazoa</taxon>
        <taxon>Chordata</taxon>
        <taxon>Craniata</taxon>
        <taxon>Vertebrata</taxon>
        <taxon>Euteleostomi</taxon>
        <taxon>Actinopterygii</taxon>
        <taxon>Neopterygii</taxon>
        <taxon>Teleostei</taxon>
        <taxon>Neoteleostei</taxon>
        <taxon>Acanthomorphata</taxon>
        <taxon>Zeiogadaria</taxon>
        <taxon>Gadariae</taxon>
        <taxon>Gadiformes</taxon>
        <taxon>Gadoidei</taxon>
        <taxon>Merlucciidae</taxon>
        <taxon>Merluccius</taxon>
    </lineage>
</organism>
<dbReference type="AlphaFoldDB" id="A0AA47MG85"/>
<reference evidence="3" key="1">
    <citation type="journal article" date="2023" name="Front. Mar. Sci.">
        <title>A new Merluccius polli reference genome to investigate the effects of global change in West African waters.</title>
        <authorList>
            <person name="Mateo J.L."/>
            <person name="Blanco-Fernandez C."/>
            <person name="Garcia-Vazquez E."/>
            <person name="Machado-Schiaffino G."/>
        </authorList>
    </citation>
    <scope>NUCLEOTIDE SEQUENCE</scope>
    <source>
        <strain evidence="3">C29</strain>
        <tissue evidence="3">Fin</tissue>
    </source>
</reference>
<dbReference type="PANTHER" id="PTHR22437:SF1">
    <property type="entry name" value="STORKHEAD-BOX PROTEIN 1"/>
    <property type="match status" value="1"/>
</dbReference>
<dbReference type="InterPro" id="IPR019391">
    <property type="entry name" value="Storkhead-box_WHD"/>
</dbReference>
<evidence type="ECO:0000259" key="2">
    <source>
        <dbReference type="Pfam" id="PF10264"/>
    </source>
</evidence>
<evidence type="ECO:0000313" key="4">
    <source>
        <dbReference type="Proteomes" id="UP001174136"/>
    </source>
</evidence>
<dbReference type="EMBL" id="JAOPHQ010004302">
    <property type="protein sequence ID" value="KAK0139737.1"/>
    <property type="molecule type" value="Genomic_DNA"/>
</dbReference>
<feature type="compositionally biased region" description="Basic and acidic residues" evidence="1">
    <location>
        <begin position="509"/>
        <end position="529"/>
    </location>
</feature>
<feature type="compositionally biased region" description="Polar residues" evidence="1">
    <location>
        <begin position="326"/>
        <end position="351"/>
    </location>
</feature>
<sequence length="1150" mass="127424">MAQQSRAVQLSAAASLALVFGRDEESSRAGGKAASSSSTSTTTTIMTSITTTSMASGQEIFADFRSQNLRSFWNKRLVRAVGEVRFQGWMENLVLFLQGDASSLEVIREAWMRRALRSPKGFVIKAVGDLSPIQMSPVSQSQFIPLAEVLCSAISDMNSSQTTVTQEALVNHMSKAHPGMTIPTQDILYNALGALIKERKIYHTGEGYFIVTPQTYFITNSLVREKNWWASPSGDDPPSPPPITYLLNNEACNMDSAHAPLVAHCKSCSCFAPPQASPNNATTPTVTATVPPSVVPDGHSVSISISECTGKSLKWPRPSEHKPTLVHQSTSTAADYQPSELSKTTATTNATSRKDKDGKDNKSGRKFGLSLFWRNGGKKEKPKKEYASFSGQFPPEEWPVRDEEDLNNLPRDLEHAIIKRINPELTVDNLTRHTVLMKKLEDRGERVIEKVQERVMIDKGERVDRGVDKGISTEILTVSKPRHHQSSRGAGAGRRSAPKASHSKRRPYSSREKHREKDKERVRNKTHICEEEYLEDEDLVPSRLQADTRVDEPEHIEEAGAGDEKCVYKKRIDNPFHAQPTNDTPTTLTANCKRAVANNKGHRRRDTKESRTSAGGRKERTGLRSKSWDPHRANVVLPEAQHAGKSCTPDDSYARLRERDLAADNLLQADMKLNRELPSGYSAAYPQSSTLRIDDKLRHQAGPTNMEARASEDEPRSTREPQSRGSTDIHRHQMEQTTTEVPANISPYSDAGVILPTHPYDSVSKTHDPVVPWTKANASLQRRHSLRHAEKREDNTQGPDLLHSHQQSGDITASRQQEVAEANVAVSVNRALFSRQELVADSGFLLTNSHDFIEDDHRLYQEEEEDEDACSSLYLNEEDTADGAPYVTTLTDHHGHHVVYSDYDSDMHYQRFPHRYQPHAQASVQEVWDSSITHADSFSAGTQGESSPSPNRVRQNSWSHPHHSQISRSPGLQSEAGPRRATLPTGEPRQGGSLSSEPLEPPQTADSSIFDYCQTSEVESDAETVRRSVGEGDGESAHWRAELEEQATEERLERVVENGTPQSHVVGLSMPSGAGADMGESGEIAENQSITGDSGIDSPRTRVSLATNNTVILEGLKKRGFLQNLEKLHSKSSTMRPQSSLLQLTPVMNV</sequence>
<feature type="compositionally biased region" description="Basic and acidic residues" evidence="1">
    <location>
        <begin position="352"/>
        <end position="363"/>
    </location>
</feature>
<feature type="domain" description="Winged helix Storkhead-box1" evidence="2">
    <location>
        <begin position="135"/>
        <end position="213"/>
    </location>
</feature>
<dbReference type="GO" id="GO:0005634">
    <property type="term" value="C:nucleus"/>
    <property type="evidence" value="ECO:0007669"/>
    <property type="project" value="TreeGrafter"/>
</dbReference>
<comment type="caution">
    <text evidence="3">The sequence shown here is derived from an EMBL/GenBank/DDBJ whole genome shotgun (WGS) entry which is preliminary data.</text>
</comment>
<feature type="region of interest" description="Disordered" evidence="1">
    <location>
        <begin position="704"/>
        <end position="738"/>
    </location>
</feature>
<dbReference type="InterPro" id="IPR040126">
    <property type="entry name" value="STOX1/2"/>
</dbReference>
<feature type="compositionally biased region" description="Polar residues" evidence="1">
    <location>
        <begin position="936"/>
        <end position="959"/>
    </location>
</feature>
<feature type="compositionally biased region" description="Basic and acidic residues" evidence="1">
    <location>
        <begin position="606"/>
        <end position="630"/>
    </location>
</feature>
<dbReference type="GO" id="GO:0005737">
    <property type="term" value="C:cytoplasm"/>
    <property type="evidence" value="ECO:0007669"/>
    <property type="project" value="TreeGrafter"/>
</dbReference>
<feature type="region of interest" description="Disordered" evidence="1">
    <location>
        <begin position="576"/>
        <end position="630"/>
    </location>
</feature>
<feature type="region of interest" description="Disordered" evidence="1">
    <location>
        <begin position="936"/>
        <end position="1037"/>
    </location>
</feature>
<name>A0AA47MG85_MERPO</name>
<feature type="region of interest" description="Disordered" evidence="1">
    <location>
        <begin position="312"/>
        <end position="367"/>
    </location>
</feature>
<dbReference type="Proteomes" id="UP001174136">
    <property type="component" value="Unassembled WGS sequence"/>
</dbReference>
<keyword evidence="4" id="KW-1185">Reference proteome</keyword>
<dbReference type="GO" id="GO:0000977">
    <property type="term" value="F:RNA polymerase II transcription regulatory region sequence-specific DNA binding"/>
    <property type="evidence" value="ECO:0007669"/>
    <property type="project" value="TreeGrafter"/>
</dbReference>
<protein>
    <submittedName>
        <fullName evidence="3">Storkhead-box protein 1</fullName>
    </submittedName>
</protein>
<feature type="compositionally biased region" description="Basic and acidic residues" evidence="1">
    <location>
        <begin position="709"/>
        <end position="734"/>
    </location>
</feature>